<dbReference type="PANTHER" id="PTHR35024:SF4">
    <property type="entry name" value="POLYMER-FORMING CYTOSKELETAL PROTEIN"/>
    <property type="match status" value="1"/>
</dbReference>
<reference evidence="3" key="2">
    <citation type="submission" date="2021-04" db="EMBL/GenBank/DDBJ databases">
        <authorList>
            <person name="Liu J."/>
        </authorList>
    </citation>
    <scope>NUCLEOTIDE SEQUENCE</scope>
    <source>
        <strain evidence="3">BAD-6</strain>
    </source>
</reference>
<reference evidence="3" key="1">
    <citation type="submission" date="2021-04" db="EMBL/GenBank/DDBJ databases">
        <title>Sinoanaerobacter chloroacetimidivorans sp. nov., an obligate anaerobic bacterium isolated from anaerobic sludge.</title>
        <authorList>
            <person name="Bao Y."/>
        </authorList>
    </citation>
    <scope>NUCLEOTIDE SEQUENCE</scope>
    <source>
        <strain evidence="3">BAD-6</strain>
    </source>
</reference>
<accession>A0A8J7W171</accession>
<dbReference type="Pfam" id="PF04519">
    <property type="entry name" value="Bactofilin"/>
    <property type="match status" value="1"/>
</dbReference>
<comment type="similarity">
    <text evidence="1">Belongs to the bactofilin family.</text>
</comment>
<protein>
    <submittedName>
        <fullName evidence="3">Polymer-forming cytoskeletal protein</fullName>
    </submittedName>
</protein>
<sequence length="241" mass="25366">MSDLDDKAIGKIGGGNESFSDLMKKMVEKQLEEKSADSPAETLSVRAEEPVEEPVKETMKEPVKEPVELSAEEEAPQIVKQEPVVMDWKQEEKPVESYQPVSEVGVISSSTSILGTVSSKGHIRVEGSVTGDVFAYGDIKVTGKVNGDIDGGNIELEGCDIEGDIKARGDVNVGKGSVLNGDMNGQLITIDGTIKGNITAQKGAHMSGTSVVKGSITAATLSMSSGAELQGRVNVSLEDES</sequence>
<gene>
    <name evidence="3" type="ORF">KCX82_05345</name>
</gene>
<dbReference type="EMBL" id="JAGSND010000002">
    <property type="protein sequence ID" value="MBR0597286.1"/>
    <property type="molecule type" value="Genomic_DNA"/>
</dbReference>
<name>A0A8J7W171_9FIRM</name>
<dbReference type="PANTHER" id="PTHR35024">
    <property type="entry name" value="HYPOTHETICAL CYTOSOLIC PROTEIN"/>
    <property type="match status" value="1"/>
</dbReference>
<keyword evidence="4" id="KW-1185">Reference proteome</keyword>
<feature type="compositionally biased region" description="Basic and acidic residues" evidence="2">
    <location>
        <begin position="22"/>
        <end position="36"/>
    </location>
</feature>
<comment type="caution">
    <text evidence="3">The sequence shown here is derived from an EMBL/GenBank/DDBJ whole genome shotgun (WGS) entry which is preliminary data.</text>
</comment>
<dbReference type="AlphaFoldDB" id="A0A8J7W171"/>
<dbReference type="RefSeq" id="WP_227017409.1">
    <property type="nucleotide sequence ID" value="NZ_JAGSND010000002.1"/>
</dbReference>
<organism evidence="3 4">
    <name type="scientific">Sinanaerobacter chloroacetimidivorans</name>
    <dbReference type="NCBI Taxonomy" id="2818044"/>
    <lineage>
        <taxon>Bacteria</taxon>
        <taxon>Bacillati</taxon>
        <taxon>Bacillota</taxon>
        <taxon>Clostridia</taxon>
        <taxon>Peptostreptococcales</taxon>
        <taxon>Anaerovoracaceae</taxon>
        <taxon>Sinanaerobacter</taxon>
    </lineage>
</organism>
<dbReference type="InterPro" id="IPR007607">
    <property type="entry name" value="BacA/B"/>
</dbReference>
<evidence type="ECO:0000256" key="2">
    <source>
        <dbReference type="SAM" id="MobiDB-lite"/>
    </source>
</evidence>
<evidence type="ECO:0000313" key="3">
    <source>
        <dbReference type="EMBL" id="MBR0597286.1"/>
    </source>
</evidence>
<proteinExistence type="inferred from homology"/>
<evidence type="ECO:0000256" key="1">
    <source>
        <dbReference type="ARBA" id="ARBA00044755"/>
    </source>
</evidence>
<dbReference type="Proteomes" id="UP000675664">
    <property type="component" value="Unassembled WGS sequence"/>
</dbReference>
<feature type="compositionally biased region" description="Basic and acidic residues" evidence="2">
    <location>
        <begin position="46"/>
        <end position="67"/>
    </location>
</feature>
<evidence type="ECO:0000313" key="4">
    <source>
        <dbReference type="Proteomes" id="UP000675664"/>
    </source>
</evidence>
<feature type="region of interest" description="Disordered" evidence="2">
    <location>
        <begin position="1"/>
        <end position="75"/>
    </location>
</feature>